<sequence>MGFKMSIKNLNKFETDDKILSLDDMVNKLQDPDILYNYIQQAHKNCQKSVDLRSISDDKKKSVNLLYKLEVFRATMQYIEEFGIYFLAYTEGEDGIAKKITQTMPKDVIDDFFKYLINNKHDEFSQKHEFANYDELLEDIFGYNRISNVEQIVDNDKLCEMIKESVRSIKYYIDSCIRFYIEYLELYNAIKHGTRIFPSIGDKVVFAVGSEEHSFDIVPDSFTAICKASGTDDVYSLLYHANILINSSLLVSQRIHPIFSLMRENVKNKLSKSKKFDIQFFHDPKNQIIDEEKFIKVMSKEGVLLLPHYPELEKFLGNSPSGECAFNLTLKGRTMYLHFDKNKGPSQDYPIVCELSSKMASGISPKLHTHMSFDMDIDKLSVTQYINLLKLHSASENGEIKSIQAFDDVENKQIGRKLEFNDFNFPEIPQIHSMDMLKFLSTLEKITNQVIPVPSGISPQQRSIITENIGKLKDLRQEEIIELVAELEKKPNKMRYTNFSIQKLNSNSEQICYKELDSLIGTWFTLNFLDTKTEQFFIENYYEIPNVFFVFYVNGIDGDPDELIKNIKSFVEEPFKNKYPEFRKASEKLETNPKFDYEFRYSYKEPDFWSQGHQIDITIKLLD</sequence>
<reference evidence="1 2" key="1">
    <citation type="submission" date="2016-10" db="EMBL/GenBank/DDBJ databases">
        <title>Comparative genomics between deep and shallow subseafloor isolates.</title>
        <authorList>
            <person name="Ishii S."/>
            <person name="Miller J.R."/>
            <person name="Sutton G."/>
            <person name="Suzuki S."/>
            <person name="Methe B."/>
            <person name="Inagaki F."/>
            <person name="Imachi H."/>
        </authorList>
    </citation>
    <scope>NUCLEOTIDE SEQUENCE [LARGE SCALE GENOMIC DNA]</scope>
    <source>
        <strain evidence="1 2">MO-MB1</strain>
    </source>
</reference>
<dbReference type="Proteomes" id="UP000232806">
    <property type="component" value="Chromosome"/>
</dbReference>
<protein>
    <submittedName>
        <fullName evidence="1">Uncharacterized protein</fullName>
    </submittedName>
</protein>
<evidence type="ECO:0000313" key="1">
    <source>
        <dbReference type="EMBL" id="AUB54907.1"/>
    </source>
</evidence>
<name>A0A2H4V9Y6_9EURY</name>
<evidence type="ECO:0000313" key="2">
    <source>
        <dbReference type="Proteomes" id="UP000232806"/>
    </source>
</evidence>
<proteinExistence type="predicted"/>
<dbReference type="EMBL" id="CP017766">
    <property type="protein sequence ID" value="AUB54907.1"/>
    <property type="molecule type" value="Genomic_DNA"/>
</dbReference>
<gene>
    <name evidence="1" type="ORF">BK007_01980</name>
</gene>
<dbReference type="AlphaFoldDB" id="A0A2H4V9Y6"/>
<accession>A0A2H4V9Y6</accession>
<organism evidence="1 2">
    <name type="scientific">Methanobacterium subterraneum</name>
    <dbReference type="NCBI Taxonomy" id="59277"/>
    <lineage>
        <taxon>Archaea</taxon>
        <taxon>Methanobacteriati</taxon>
        <taxon>Methanobacteriota</taxon>
        <taxon>Methanomada group</taxon>
        <taxon>Methanobacteria</taxon>
        <taxon>Methanobacteriales</taxon>
        <taxon>Methanobacteriaceae</taxon>
        <taxon>Methanobacterium</taxon>
    </lineage>
</organism>